<feature type="non-terminal residue" evidence="1">
    <location>
        <position position="1"/>
    </location>
</feature>
<gene>
    <name evidence="1" type="ORF">SCALOS_LOCUS10621</name>
</gene>
<feature type="non-terminal residue" evidence="1">
    <location>
        <position position="126"/>
    </location>
</feature>
<dbReference type="EMBL" id="CAJVPM010040875">
    <property type="protein sequence ID" value="CAG8704546.1"/>
    <property type="molecule type" value="Genomic_DNA"/>
</dbReference>
<proteinExistence type="predicted"/>
<dbReference type="Proteomes" id="UP000789860">
    <property type="component" value="Unassembled WGS sequence"/>
</dbReference>
<comment type="caution">
    <text evidence="1">The sequence shown here is derived from an EMBL/GenBank/DDBJ whole genome shotgun (WGS) entry which is preliminary data.</text>
</comment>
<accession>A0ACA9PDY2</accession>
<protein>
    <submittedName>
        <fullName evidence="1">6155_t:CDS:1</fullName>
    </submittedName>
</protein>
<keyword evidence="2" id="KW-1185">Reference proteome</keyword>
<reference evidence="1" key="1">
    <citation type="submission" date="2021-06" db="EMBL/GenBank/DDBJ databases">
        <authorList>
            <person name="Kallberg Y."/>
            <person name="Tangrot J."/>
            <person name="Rosling A."/>
        </authorList>
    </citation>
    <scope>NUCLEOTIDE SEQUENCE</scope>
    <source>
        <strain evidence="1">AU212A</strain>
    </source>
</reference>
<sequence>SSRTNQAYIGVTVTWINSNFELKEALLTIQLLPSLHTAEAIEDSLNQVITNWGLTGRVFCITTDNGPNIKKAISLMDNITRSSFSAHTLQLSVLKGLKPAKNVDIQRFTKQSMMCQQDGTPHTWLG</sequence>
<evidence type="ECO:0000313" key="2">
    <source>
        <dbReference type="Proteomes" id="UP000789860"/>
    </source>
</evidence>
<evidence type="ECO:0000313" key="1">
    <source>
        <dbReference type="EMBL" id="CAG8704546.1"/>
    </source>
</evidence>
<organism evidence="1 2">
    <name type="scientific">Scutellospora calospora</name>
    <dbReference type="NCBI Taxonomy" id="85575"/>
    <lineage>
        <taxon>Eukaryota</taxon>
        <taxon>Fungi</taxon>
        <taxon>Fungi incertae sedis</taxon>
        <taxon>Mucoromycota</taxon>
        <taxon>Glomeromycotina</taxon>
        <taxon>Glomeromycetes</taxon>
        <taxon>Diversisporales</taxon>
        <taxon>Gigasporaceae</taxon>
        <taxon>Scutellospora</taxon>
    </lineage>
</organism>
<name>A0ACA9PDY2_9GLOM</name>